<dbReference type="Pfam" id="PF11710">
    <property type="entry name" value="Git3"/>
    <property type="match status" value="1"/>
</dbReference>
<dbReference type="SUPFAM" id="SSF81321">
    <property type="entry name" value="Family A G protein-coupled receptor-like"/>
    <property type="match status" value="1"/>
</dbReference>
<feature type="region of interest" description="Disordered" evidence="5">
    <location>
        <begin position="832"/>
        <end position="869"/>
    </location>
</feature>
<organism evidence="9 10">
    <name type="scientific">Arxiozyma heterogenica</name>
    <dbReference type="NCBI Taxonomy" id="278026"/>
    <lineage>
        <taxon>Eukaryota</taxon>
        <taxon>Fungi</taxon>
        <taxon>Dikarya</taxon>
        <taxon>Ascomycota</taxon>
        <taxon>Saccharomycotina</taxon>
        <taxon>Saccharomycetes</taxon>
        <taxon>Saccharomycetales</taxon>
        <taxon>Saccharomycetaceae</taxon>
        <taxon>Arxiozyma</taxon>
    </lineage>
</organism>
<dbReference type="PANTHER" id="PTHR23112:SF37">
    <property type="entry name" value="G PROTEIN-COUPLED RECEPTOR GPR1"/>
    <property type="match status" value="1"/>
</dbReference>
<dbReference type="InterPro" id="IPR022596">
    <property type="entry name" value="GPR1/2/3_C"/>
</dbReference>
<proteinExistence type="predicted"/>
<feature type="compositionally biased region" description="Polar residues" evidence="5">
    <location>
        <begin position="832"/>
        <end position="849"/>
    </location>
</feature>
<evidence type="ECO:0000256" key="6">
    <source>
        <dbReference type="SAM" id="Phobius"/>
    </source>
</evidence>
<sequence>MQQKLNTTALNIALGLPGMSSVFTPSQLLKIRIVAVVSSGLSSFVGICAIYLLYNYDHRKKLFRHELISFLIICDFTKALILLLYPIILLINRNTFASPPMIHTLGWFTQFATEGSDFAIGFFSIHFALLIFKPNWKWRNKKSGNMEGGLYKYRHFIWPITLLIPAIMASLVFIDFNVIDYVDLSKVNIVNDDKEYTNHFRPRRGGYKPWSAWSYLPARPLWYKYVLSWGPRYFLILMIITIYASIYIYVHRETKKIKDQFRLNNGVIDNQNEDSNENASLTKRYIINPLYRLFHVLFLIITLNLDFSNDDSMDSKRSYSINPISNQNNIHQSNNNNNNSNKSLHLIISKKQNTRNNEEDEEEAISLETFDFNSMTATGNKSNIIEYPQKENEGDALTSGNDTSISQDVSIGKITSKITDNINSNSSISTNENDTVSTGTRSHENMFAHSNEAMQPNNTINTNQGKDSDNTVLNISDLQIQLQRENYAAMKKRRAQIQKNLKMIFIYPISYMLVWAFPLCADISQTHHEMVYGPILWLTYVETFVRSMSCLVHSFVFIFKEKPWQYSWKKVQEKILMDKYMLKGEIGEEEMLNLCQSKLGRHGWYYRSTWRKKKCWKHQQSSLKRFLWYIVRFFRRILTFKKPDFYDNCNDESYWKKYYYLDNDAGHLNTCSYSSPNSGLTPNVSSLINHNHNDDQKTIPELSTHHIEHFSNTKNFYYDQPQRELPSEISVPWYWKMLHLLPLLQGIDLDELNRLVKMKYTSGDDDFIIPGLSFAFKSTTGSKNNATTNIPHNQNNFSLNKSTLEKSYNNKNYERRNSSSIAYHVNNHTATVRLNNNQNYKPSSDGPNETTEDKGKMDLLAFLNDPSTH</sequence>
<feature type="transmembrane region" description="Helical" evidence="6">
    <location>
        <begin position="500"/>
        <end position="517"/>
    </location>
</feature>
<evidence type="ECO:0000313" key="9">
    <source>
        <dbReference type="EMBL" id="KAK5780886.1"/>
    </source>
</evidence>
<dbReference type="InterPro" id="IPR023041">
    <property type="entry name" value="Glucose_rcpt_Git3-like_N"/>
</dbReference>
<dbReference type="Gene3D" id="1.20.1070.10">
    <property type="entry name" value="Rhodopsin 7-helix transmembrane proteins"/>
    <property type="match status" value="1"/>
</dbReference>
<evidence type="ECO:0000259" key="8">
    <source>
        <dbReference type="Pfam" id="PF11970"/>
    </source>
</evidence>
<feature type="domain" description="G protein-coupled receptor GPR1/2/3 C-terminal" evidence="8">
    <location>
        <begin position="491"/>
        <end position="566"/>
    </location>
</feature>
<feature type="region of interest" description="Disordered" evidence="5">
    <location>
        <begin position="420"/>
        <end position="440"/>
    </location>
</feature>
<feature type="domain" description="Glucose receptor Git3-like N-terminal" evidence="7">
    <location>
        <begin position="30"/>
        <end position="257"/>
    </location>
</feature>
<feature type="compositionally biased region" description="Low complexity" evidence="5">
    <location>
        <begin position="320"/>
        <end position="342"/>
    </location>
</feature>
<evidence type="ECO:0000256" key="5">
    <source>
        <dbReference type="SAM" id="MobiDB-lite"/>
    </source>
</evidence>
<keyword evidence="3 6" id="KW-1133">Transmembrane helix</keyword>
<keyword evidence="10" id="KW-1185">Reference proteome</keyword>
<feature type="transmembrane region" description="Helical" evidence="6">
    <location>
        <begin position="111"/>
        <end position="132"/>
    </location>
</feature>
<dbReference type="EMBL" id="JAWIZZ010000040">
    <property type="protein sequence ID" value="KAK5780886.1"/>
    <property type="molecule type" value="Genomic_DNA"/>
</dbReference>
<name>A0AAN7ZYC8_9SACH</name>
<dbReference type="Proteomes" id="UP001306508">
    <property type="component" value="Unassembled WGS sequence"/>
</dbReference>
<evidence type="ECO:0000256" key="4">
    <source>
        <dbReference type="ARBA" id="ARBA00023136"/>
    </source>
</evidence>
<feature type="transmembrane region" description="Helical" evidence="6">
    <location>
        <begin position="153"/>
        <end position="174"/>
    </location>
</feature>
<gene>
    <name evidence="9" type="ORF">RI543_002013</name>
</gene>
<dbReference type="AlphaFoldDB" id="A0AAN7ZYC8"/>
<accession>A0AAN7ZYC8</accession>
<dbReference type="Pfam" id="PF11970">
    <property type="entry name" value="GPR_Gpa2_C"/>
    <property type="match status" value="1"/>
</dbReference>
<evidence type="ECO:0000256" key="1">
    <source>
        <dbReference type="ARBA" id="ARBA00004141"/>
    </source>
</evidence>
<dbReference type="GO" id="GO:0005886">
    <property type="term" value="C:plasma membrane"/>
    <property type="evidence" value="ECO:0007669"/>
    <property type="project" value="TreeGrafter"/>
</dbReference>
<feature type="transmembrane region" description="Helical" evidence="6">
    <location>
        <begin position="66"/>
        <end position="91"/>
    </location>
</feature>
<comment type="subcellular location">
    <subcellularLocation>
        <location evidence="1">Membrane</location>
        <topology evidence="1">Multi-pass membrane protein</topology>
    </subcellularLocation>
</comment>
<evidence type="ECO:0008006" key="11">
    <source>
        <dbReference type="Google" id="ProtNLM"/>
    </source>
</evidence>
<evidence type="ECO:0000256" key="3">
    <source>
        <dbReference type="ARBA" id="ARBA00022989"/>
    </source>
</evidence>
<feature type="region of interest" description="Disordered" evidence="5">
    <location>
        <begin position="318"/>
        <end position="342"/>
    </location>
</feature>
<feature type="compositionally biased region" description="Low complexity" evidence="5">
    <location>
        <begin position="420"/>
        <end position="435"/>
    </location>
</feature>
<dbReference type="PANTHER" id="PTHR23112">
    <property type="entry name" value="G PROTEIN-COUPLED RECEPTOR 157-RELATED"/>
    <property type="match status" value="1"/>
</dbReference>
<reference evidence="10" key="1">
    <citation type="submission" date="2023-07" db="EMBL/GenBank/DDBJ databases">
        <title>A draft genome of Kazachstania heterogenica Y-27499.</title>
        <authorList>
            <person name="Donic C."/>
            <person name="Kralova J.S."/>
            <person name="Fidel L."/>
            <person name="Ben-Dor S."/>
            <person name="Jung S."/>
        </authorList>
    </citation>
    <scope>NUCLEOTIDE SEQUENCE [LARGE SCALE GENOMIC DNA]</scope>
    <source>
        <strain evidence="10">Y27499</strain>
    </source>
</reference>
<feature type="transmembrane region" description="Helical" evidence="6">
    <location>
        <begin position="31"/>
        <end position="54"/>
    </location>
</feature>
<comment type="caution">
    <text evidence="9">The sequence shown here is derived from an EMBL/GenBank/DDBJ whole genome shotgun (WGS) entry which is preliminary data.</text>
</comment>
<evidence type="ECO:0000259" key="7">
    <source>
        <dbReference type="Pfam" id="PF11710"/>
    </source>
</evidence>
<feature type="transmembrane region" description="Helical" evidence="6">
    <location>
        <begin position="233"/>
        <end position="250"/>
    </location>
</feature>
<dbReference type="GO" id="GO:0004930">
    <property type="term" value="F:G protein-coupled receptor activity"/>
    <property type="evidence" value="ECO:0007669"/>
    <property type="project" value="TreeGrafter"/>
</dbReference>
<dbReference type="GO" id="GO:0007189">
    <property type="term" value="P:adenylate cyclase-activating G protein-coupled receptor signaling pathway"/>
    <property type="evidence" value="ECO:0007669"/>
    <property type="project" value="TreeGrafter"/>
</dbReference>
<keyword evidence="4 6" id="KW-0472">Membrane</keyword>
<protein>
    <recommendedName>
        <fullName evidence="11">G protein-coupled receptor GPR1</fullName>
    </recommendedName>
</protein>
<keyword evidence="2 6" id="KW-0812">Transmembrane</keyword>
<evidence type="ECO:0000256" key="2">
    <source>
        <dbReference type="ARBA" id="ARBA00022692"/>
    </source>
</evidence>
<evidence type="ECO:0000313" key="10">
    <source>
        <dbReference type="Proteomes" id="UP001306508"/>
    </source>
</evidence>